<organism evidence="2 3">
    <name type="scientific">Domibacillus aminovorans</name>
    <dbReference type="NCBI Taxonomy" id="29332"/>
    <lineage>
        <taxon>Bacteria</taxon>
        <taxon>Bacillati</taxon>
        <taxon>Bacillota</taxon>
        <taxon>Bacilli</taxon>
        <taxon>Bacillales</taxon>
        <taxon>Bacillaceae</taxon>
        <taxon>Domibacillus</taxon>
    </lineage>
</organism>
<dbReference type="Proteomes" id="UP000076935">
    <property type="component" value="Unassembled WGS sequence"/>
</dbReference>
<reference evidence="3 4" key="1">
    <citation type="submission" date="2016-01" db="EMBL/GenBank/DDBJ databases">
        <title>Investigation of taxonomic status of Bacillus aminovorans.</title>
        <authorList>
            <person name="Verma A."/>
            <person name="Pal Y."/>
            <person name="Krishnamurthi S."/>
        </authorList>
    </citation>
    <scope>NUCLEOTIDE SEQUENCE [LARGE SCALE GENOMIC DNA]</scope>
    <source>
        <strain evidence="2 3">DSM 1314</strain>
        <strain evidence="1 4">DSM 4337</strain>
    </source>
</reference>
<evidence type="ECO:0000313" key="2">
    <source>
        <dbReference type="EMBL" id="OAH63188.1"/>
    </source>
</evidence>
<gene>
    <name evidence="1" type="ORF">AWH48_09530</name>
    <name evidence="2" type="ORF">AWH49_06435</name>
</gene>
<dbReference type="EMBL" id="LQWZ01000033">
    <property type="protein sequence ID" value="OAH54812.1"/>
    <property type="molecule type" value="Genomic_DNA"/>
</dbReference>
<dbReference type="EMBL" id="LQWY01000002">
    <property type="protein sequence ID" value="OAH63188.1"/>
    <property type="molecule type" value="Genomic_DNA"/>
</dbReference>
<dbReference type="RefSeq" id="WP_018394387.1">
    <property type="nucleotide sequence ID" value="NZ_JBCNAN010000047.1"/>
</dbReference>
<dbReference type="Proteomes" id="UP000077271">
    <property type="component" value="Unassembled WGS sequence"/>
</dbReference>
<name>A0A177LBU9_9BACI</name>
<evidence type="ECO:0000313" key="1">
    <source>
        <dbReference type="EMBL" id="OAH54812.1"/>
    </source>
</evidence>
<accession>A0A177LBU9</accession>
<evidence type="ECO:0000313" key="3">
    <source>
        <dbReference type="Proteomes" id="UP000076935"/>
    </source>
</evidence>
<keyword evidence="3" id="KW-1185">Reference proteome</keyword>
<comment type="caution">
    <text evidence="2">The sequence shown here is derived from an EMBL/GenBank/DDBJ whole genome shotgun (WGS) entry which is preliminary data.</text>
</comment>
<protein>
    <recommendedName>
        <fullName evidence="5">DUF2922 domain-containing protein</fullName>
    </recommendedName>
</protein>
<proteinExistence type="predicted"/>
<sequence>MAKTLQLQFNTSEGGSASVTIDAPIEPVNAVAIQQAMDAIIASGAFISTTGPFLSVKKASLIDREVTDIL</sequence>
<dbReference type="InterPro" id="IPR021321">
    <property type="entry name" value="DUF2922"/>
</dbReference>
<dbReference type="Pfam" id="PF11148">
    <property type="entry name" value="DUF2922"/>
    <property type="match status" value="1"/>
</dbReference>
<dbReference type="OrthoDB" id="2454247at2"/>
<dbReference type="STRING" id="29332.AWH48_09530"/>
<evidence type="ECO:0008006" key="5">
    <source>
        <dbReference type="Google" id="ProtNLM"/>
    </source>
</evidence>
<evidence type="ECO:0000313" key="4">
    <source>
        <dbReference type="Proteomes" id="UP000077271"/>
    </source>
</evidence>
<dbReference type="AlphaFoldDB" id="A0A177LBU9"/>